<dbReference type="Proteomes" id="UP000479710">
    <property type="component" value="Unassembled WGS sequence"/>
</dbReference>
<reference evidence="1 2" key="1">
    <citation type="submission" date="2019-11" db="EMBL/GenBank/DDBJ databases">
        <title>Whole genome sequence of Oryza granulata.</title>
        <authorList>
            <person name="Li W."/>
        </authorList>
    </citation>
    <scope>NUCLEOTIDE SEQUENCE [LARGE SCALE GENOMIC DNA]</scope>
    <source>
        <strain evidence="2">cv. Menghai</strain>
        <tissue evidence="1">Leaf</tissue>
    </source>
</reference>
<accession>A0A6G1CQN3</accession>
<evidence type="ECO:0000313" key="1">
    <source>
        <dbReference type="EMBL" id="KAF0902429.1"/>
    </source>
</evidence>
<evidence type="ECO:0000313" key="2">
    <source>
        <dbReference type="Proteomes" id="UP000479710"/>
    </source>
</evidence>
<name>A0A6G1CQN3_9ORYZ</name>
<dbReference type="AlphaFoldDB" id="A0A6G1CQN3"/>
<dbReference type="EMBL" id="SPHZ02000008">
    <property type="protein sequence ID" value="KAF0902429.1"/>
    <property type="molecule type" value="Genomic_DNA"/>
</dbReference>
<protein>
    <submittedName>
        <fullName evidence="1">Uncharacterized protein</fullName>
    </submittedName>
</protein>
<sequence length="132" mass="14017">MLWMAAPLMVALPGHGYGILHGEEDKDEGRGGGRRGAAMLLLRVAAAIVVLIRSVCCWFEVQLNDFILRKISEISLADGEALAGGEALHHLLGPDPRRIEKVAGDLHDAVAVHGWKPAAALADGAGDLLQVR</sequence>
<organism evidence="1 2">
    <name type="scientific">Oryza meyeriana var. granulata</name>
    <dbReference type="NCBI Taxonomy" id="110450"/>
    <lineage>
        <taxon>Eukaryota</taxon>
        <taxon>Viridiplantae</taxon>
        <taxon>Streptophyta</taxon>
        <taxon>Embryophyta</taxon>
        <taxon>Tracheophyta</taxon>
        <taxon>Spermatophyta</taxon>
        <taxon>Magnoliopsida</taxon>
        <taxon>Liliopsida</taxon>
        <taxon>Poales</taxon>
        <taxon>Poaceae</taxon>
        <taxon>BOP clade</taxon>
        <taxon>Oryzoideae</taxon>
        <taxon>Oryzeae</taxon>
        <taxon>Oryzinae</taxon>
        <taxon>Oryza</taxon>
        <taxon>Oryza meyeriana</taxon>
    </lineage>
</organism>
<comment type="caution">
    <text evidence="1">The sequence shown here is derived from an EMBL/GenBank/DDBJ whole genome shotgun (WGS) entry which is preliminary data.</text>
</comment>
<keyword evidence="2" id="KW-1185">Reference proteome</keyword>
<gene>
    <name evidence="1" type="ORF">E2562_016264</name>
</gene>
<proteinExistence type="predicted"/>